<reference evidence="1" key="1">
    <citation type="submission" date="2016-02" db="EMBL/GenBank/DDBJ databases">
        <title>WGS assembly of Manihot esculenta.</title>
        <authorList>
            <person name="Bredeson J.V."/>
            <person name="Prochnik S.E."/>
            <person name="Lyons J.B."/>
            <person name="Schmutz J."/>
            <person name="Grimwood J."/>
            <person name="Vrebalov J."/>
            <person name="Bart R.S."/>
            <person name="Amuge T."/>
            <person name="Ferguson M.E."/>
            <person name="Green R."/>
            <person name="Putnam N."/>
            <person name="Stites J."/>
            <person name="Rounsley S."/>
            <person name="Rokhsar D.S."/>
        </authorList>
    </citation>
    <scope>NUCLEOTIDE SEQUENCE [LARGE SCALE GENOMIC DNA]</scope>
    <source>
        <tissue evidence="1">Leaf</tissue>
    </source>
</reference>
<accession>A0A2C9VXX1</accession>
<sequence>MNYISFSCNLFSLFFHTRVYVSEWRKKHEKPRNKFVKLSD</sequence>
<protein>
    <submittedName>
        <fullName evidence="1">Uncharacterized protein</fullName>
    </submittedName>
</protein>
<dbReference type="EMBL" id="CM004391">
    <property type="protein sequence ID" value="OAY51168.1"/>
    <property type="molecule type" value="Genomic_DNA"/>
</dbReference>
<gene>
    <name evidence="1" type="ORF">MANES_05G193500</name>
</gene>
<proteinExistence type="predicted"/>
<evidence type="ECO:0000313" key="1">
    <source>
        <dbReference type="EMBL" id="OAY51168.1"/>
    </source>
</evidence>
<name>A0A2C9VXX1_MANES</name>
<organism evidence="1">
    <name type="scientific">Manihot esculenta</name>
    <name type="common">Cassava</name>
    <name type="synonym">Jatropha manihot</name>
    <dbReference type="NCBI Taxonomy" id="3983"/>
    <lineage>
        <taxon>Eukaryota</taxon>
        <taxon>Viridiplantae</taxon>
        <taxon>Streptophyta</taxon>
        <taxon>Embryophyta</taxon>
        <taxon>Tracheophyta</taxon>
        <taxon>Spermatophyta</taxon>
        <taxon>Magnoliopsida</taxon>
        <taxon>eudicotyledons</taxon>
        <taxon>Gunneridae</taxon>
        <taxon>Pentapetalae</taxon>
        <taxon>rosids</taxon>
        <taxon>fabids</taxon>
        <taxon>Malpighiales</taxon>
        <taxon>Euphorbiaceae</taxon>
        <taxon>Crotonoideae</taxon>
        <taxon>Manihoteae</taxon>
        <taxon>Manihot</taxon>
    </lineage>
</organism>
<dbReference type="AlphaFoldDB" id="A0A2C9VXX1"/>